<reference evidence="1" key="1">
    <citation type="submission" date="2021-01" db="EMBL/GenBank/DDBJ databases">
        <title>Whole genome shotgun sequence of Actinoplanes tereljensis NBRC 105297.</title>
        <authorList>
            <person name="Komaki H."/>
            <person name="Tamura T."/>
        </authorList>
    </citation>
    <scope>NUCLEOTIDE SEQUENCE</scope>
    <source>
        <strain evidence="1">NBRC 105297</strain>
    </source>
</reference>
<proteinExistence type="predicted"/>
<accession>A0A919NT84</accession>
<name>A0A919NT84_9ACTN</name>
<comment type="caution">
    <text evidence="1">The sequence shown here is derived from an EMBL/GenBank/DDBJ whole genome shotgun (WGS) entry which is preliminary data.</text>
</comment>
<sequence length="127" mass="14237">MGARNNALLARWIYSDTMARDFLTVLRGYEKRQVDTLINSADAALTGDAAQRAVAREALRTAKFEIALRGYDRLEVDKAVQALLRELDSLAATDEFRTTLASVLRLSQPTDQQIIDEVRRLRGAADR</sequence>
<protein>
    <submittedName>
        <fullName evidence="1">Uncharacterized protein</fullName>
    </submittedName>
</protein>
<dbReference type="AlphaFoldDB" id="A0A919NT84"/>
<evidence type="ECO:0000313" key="2">
    <source>
        <dbReference type="Proteomes" id="UP000623608"/>
    </source>
</evidence>
<evidence type="ECO:0000313" key="1">
    <source>
        <dbReference type="EMBL" id="GIF23835.1"/>
    </source>
</evidence>
<dbReference type="EMBL" id="BOMY01000042">
    <property type="protein sequence ID" value="GIF23835.1"/>
    <property type="molecule type" value="Genomic_DNA"/>
</dbReference>
<organism evidence="1 2">
    <name type="scientific">Paractinoplanes tereljensis</name>
    <dbReference type="NCBI Taxonomy" id="571912"/>
    <lineage>
        <taxon>Bacteria</taxon>
        <taxon>Bacillati</taxon>
        <taxon>Actinomycetota</taxon>
        <taxon>Actinomycetes</taxon>
        <taxon>Micromonosporales</taxon>
        <taxon>Micromonosporaceae</taxon>
        <taxon>Paractinoplanes</taxon>
    </lineage>
</organism>
<gene>
    <name evidence="1" type="ORF">Ate02nite_65650</name>
</gene>
<keyword evidence="2" id="KW-1185">Reference proteome</keyword>
<dbReference type="Proteomes" id="UP000623608">
    <property type="component" value="Unassembled WGS sequence"/>
</dbReference>